<evidence type="ECO:0000256" key="3">
    <source>
        <dbReference type="ARBA" id="ARBA00023274"/>
    </source>
</evidence>
<dbReference type="FunCoup" id="A0A0G4FRA9">
    <property type="interactions" value="469"/>
</dbReference>
<evidence type="ECO:0000256" key="2">
    <source>
        <dbReference type="ARBA" id="ARBA00022980"/>
    </source>
</evidence>
<dbReference type="PhylomeDB" id="A0A0G4FRA9"/>
<dbReference type="AlphaFoldDB" id="A0A0G4FRA9"/>
<keyword evidence="2" id="KW-0689">Ribosomal protein</keyword>
<keyword evidence="3" id="KW-0687">Ribonucleoprotein</keyword>
<dbReference type="OrthoDB" id="277449at2759"/>
<gene>
    <name evidence="5" type="ORF">Vbra_15934</name>
</gene>
<sequence>MVQRLTYRRKVRYNTPSNKQIVVKTPGGVNTYHLATKRSARPRCAQANCHIPLAGIPAVRPRELKYMKKRQRRVSRAYGGNLCHICTRDRIVRAFLIEEQKLVKKVLKEKEAAKSADKAPAAVASTAGKKKKGSK</sequence>
<proteinExistence type="inferred from homology"/>
<evidence type="ECO:0008006" key="7">
    <source>
        <dbReference type="Google" id="ProtNLM"/>
    </source>
</evidence>
<dbReference type="PROSITE" id="PS01145">
    <property type="entry name" value="RIBOSOMAL_L34E"/>
    <property type="match status" value="1"/>
</dbReference>
<dbReference type="Gene3D" id="6.20.370.70">
    <property type="match status" value="1"/>
</dbReference>
<accession>A0A0G4FRA9</accession>
<dbReference type="VEuPathDB" id="CryptoDB:Vbra_15934"/>
<dbReference type="EMBL" id="CDMY01000478">
    <property type="protein sequence ID" value="CEM16581.1"/>
    <property type="molecule type" value="Genomic_DNA"/>
</dbReference>
<organism evidence="5 6">
    <name type="scientific">Vitrella brassicaformis (strain CCMP3155)</name>
    <dbReference type="NCBI Taxonomy" id="1169540"/>
    <lineage>
        <taxon>Eukaryota</taxon>
        <taxon>Sar</taxon>
        <taxon>Alveolata</taxon>
        <taxon>Colpodellida</taxon>
        <taxon>Vitrellaceae</taxon>
        <taxon>Vitrella</taxon>
    </lineage>
</organism>
<dbReference type="GO" id="GO:1990904">
    <property type="term" value="C:ribonucleoprotein complex"/>
    <property type="evidence" value="ECO:0007669"/>
    <property type="project" value="UniProtKB-KW"/>
</dbReference>
<evidence type="ECO:0000313" key="5">
    <source>
        <dbReference type="EMBL" id="CEM16581.1"/>
    </source>
</evidence>
<dbReference type="InterPro" id="IPR038562">
    <property type="entry name" value="Ribosomal_eL34_C_sf"/>
</dbReference>
<dbReference type="InterPro" id="IPR008195">
    <property type="entry name" value="Ribosomal_eL34"/>
</dbReference>
<protein>
    <recommendedName>
        <fullName evidence="7">60S ribosomal protein L34</fullName>
    </recommendedName>
</protein>
<dbReference type="PRINTS" id="PR01250">
    <property type="entry name" value="RIBOSOMALL34"/>
</dbReference>
<keyword evidence="6" id="KW-1185">Reference proteome</keyword>
<dbReference type="InterPro" id="IPR018065">
    <property type="entry name" value="Ribosomal_eL34_CS"/>
</dbReference>
<comment type="similarity">
    <text evidence="1">Belongs to the eukaryotic ribosomal protein eL34 family.</text>
</comment>
<dbReference type="GO" id="GO:0006412">
    <property type="term" value="P:translation"/>
    <property type="evidence" value="ECO:0007669"/>
    <property type="project" value="InterPro"/>
</dbReference>
<dbReference type="Gene3D" id="6.20.340.10">
    <property type="match status" value="1"/>
</dbReference>
<dbReference type="PANTHER" id="PTHR10759">
    <property type="entry name" value="60S RIBOSOMAL PROTEIN L34"/>
    <property type="match status" value="1"/>
</dbReference>
<dbReference type="Proteomes" id="UP000041254">
    <property type="component" value="Unassembled WGS sequence"/>
</dbReference>
<evidence type="ECO:0000256" key="4">
    <source>
        <dbReference type="SAM" id="MobiDB-lite"/>
    </source>
</evidence>
<feature type="compositionally biased region" description="Low complexity" evidence="4">
    <location>
        <begin position="118"/>
        <end position="127"/>
    </location>
</feature>
<name>A0A0G4FRA9_VITBC</name>
<dbReference type="GO" id="GO:0005840">
    <property type="term" value="C:ribosome"/>
    <property type="evidence" value="ECO:0007669"/>
    <property type="project" value="UniProtKB-KW"/>
</dbReference>
<dbReference type="STRING" id="1169540.A0A0G4FRA9"/>
<dbReference type="OMA" id="RCHKCVR"/>
<evidence type="ECO:0000313" key="6">
    <source>
        <dbReference type="Proteomes" id="UP000041254"/>
    </source>
</evidence>
<feature type="region of interest" description="Disordered" evidence="4">
    <location>
        <begin position="110"/>
        <end position="135"/>
    </location>
</feature>
<dbReference type="GO" id="GO:0003735">
    <property type="term" value="F:structural constituent of ribosome"/>
    <property type="evidence" value="ECO:0007669"/>
    <property type="project" value="InterPro"/>
</dbReference>
<dbReference type="Pfam" id="PF01199">
    <property type="entry name" value="Ribosomal_L34e"/>
    <property type="match status" value="1"/>
</dbReference>
<dbReference type="InParanoid" id="A0A0G4FRA9"/>
<evidence type="ECO:0000256" key="1">
    <source>
        <dbReference type="ARBA" id="ARBA00009875"/>
    </source>
</evidence>
<reference evidence="5 6" key="1">
    <citation type="submission" date="2014-11" db="EMBL/GenBank/DDBJ databases">
        <authorList>
            <person name="Zhu J."/>
            <person name="Qi W."/>
            <person name="Song R."/>
        </authorList>
    </citation>
    <scope>NUCLEOTIDE SEQUENCE [LARGE SCALE GENOMIC DNA]</scope>
</reference>